<dbReference type="AlphaFoldDB" id="A0A942V323"/>
<dbReference type="InterPro" id="IPR009229">
    <property type="entry name" value="AgrD"/>
</dbReference>
<keyword evidence="2" id="KW-1185">Reference proteome</keyword>
<organism evidence="1 2">
    <name type="scientific">Anaeromonas frigoriresistens</name>
    <dbReference type="NCBI Taxonomy" id="2683708"/>
    <lineage>
        <taxon>Bacteria</taxon>
        <taxon>Bacillati</taxon>
        <taxon>Bacillota</taxon>
        <taxon>Tissierellia</taxon>
        <taxon>Tissierellales</taxon>
        <taxon>Thermohalobacteraceae</taxon>
        <taxon>Anaeromonas</taxon>
    </lineage>
</organism>
<evidence type="ECO:0000313" key="1">
    <source>
        <dbReference type="EMBL" id="MBS4539057.1"/>
    </source>
</evidence>
<protein>
    <submittedName>
        <fullName evidence="1">Cyclic lactone autoinducer peptide</fullName>
    </submittedName>
</protein>
<dbReference type="EMBL" id="WSFT01000040">
    <property type="protein sequence ID" value="MBS4539057.1"/>
    <property type="molecule type" value="Genomic_DNA"/>
</dbReference>
<name>A0A942V323_9FIRM</name>
<dbReference type="Proteomes" id="UP000724672">
    <property type="component" value="Unassembled WGS sequence"/>
</dbReference>
<comment type="caution">
    <text evidence="1">The sequence shown here is derived from an EMBL/GenBank/DDBJ whole genome shotgun (WGS) entry which is preliminary data.</text>
</comment>
<proteinExistence type="predicted"/>
<sequence>MADKLVDIIHVYFNNNLYLQELDSIKLRYTLQVIINNLSKSACVFFWGEPECPEKLKENIAN</sequence>
<evidence type="ECO:0000313" key="2">
    <source>
        <dbReference type="Proteomes" id="UP000724672"/>
    </source>
</evidence>
<accession>A0A942V323</accession>
<gene>
    <name evidence="1" type="ORF">GOQ27_11330</name>
</gene>
<reference evidence="1" key="1">
    <citation type="submission" date="2019-12" db="EMBL/GenBank/DDBJ databases">
        <title>Clostridiaceae gen. nov. sp. nov., isolated from sediment in Xinjiang, China.</title>
        <authorList>
            <person name="Zhang R."/>
        </authorList>
    </citation>
    <scope>NUCLEOTIDE SEQUENCE</scope>
    <source>
        <strain evidence="1">D2Q-11</strain>
    </source>
</reference>
<dbReference type="RefSeq" id="WP_203366980.1">
    <property type="nucleotide sequence ID" value="NZ_WSFT01000040.1"/>
</dbReference>
<dbReference type="NCBIfam" id="TIGR04223">
    <property type="entry name" value="quorum_AgrD"/>
    <property type="match status" value="1"/>
</dbReference>